<keyword evidence="1" id="KW-1133">Transmembrane helix</keyword>
<comment type="caution">
    <text evidence="2">The sequence shown here is derived from an EMBL/GenBank/DDBJ whole genome shotgun (WGS) entry which is preliminary data.</text>
</comment>
<gene>
    <name evidence="2" type="ORF">SPHA_25357</name>
</gene>
<reference evidence="2" key="1">
    <citation type="submission" date="2021-01" db="EMBL/GenBank/DDBJ databases">
        <authorList>
            <person name="Li R."/>
            <person name="Bekaert M."/>
        </authorList>
    </citation>
    <scope>NUCLEOTIDE SEQUENCE</scope>
    <source>
        <strain evidence="2">Farmed</strain>
    </source>
</reference>
<feature type="transmembrane region" description="Helical" evidence="1">
    <location>
        <begin position="20"/>
        <end position="43"/>
    </location>
</feature>
<organism evidence="2 3">
    <name type="scientific">Acanthosepion pharaonis</name>
    <name type="common">Pharaoh cuttlefish</name>
    <name type="synonym">Sepia pharaonis</name>
    <dbReference type="NCBI Taxonomy" id="158019"/>
    <lineage>
        <taxon>Eukaryota</taxon>
        <taxon>Metazoa</taxon>
        <taxon>Spiralia</taxon>
        <taxon>Lophotrochozoa</taxon>
        <taxon>Mollusca</taxon>
        <taxon>Cephalopoda</taxon>
        <taxon>Coleoidea</taxon>
        <taxon>Decapodiformes</taxon>
        <taxon>Sepiida</taxon>
        <taxon>Sepiina</taxon>
        <taxon>Sepiidae</taxon>
        <taxon>Acanthosepion</taxon>
    </lineage>
</organism>
<evidence type="ECO:0000313" key="3">
    <source>
        <dbReference type="Proteomes" id="UP000597762"/>
    </source>
</evidence>
<protein>
    <submittedName>
        <fullName evidence="2">Uncharacterized protein</fullName>
    </submittedName>
</protein>
<accession>A0A812BU19</accession>
<name>A0A812BU19_ACAPH</name>
<feature type="transmembrane region" description="Helical" evidence="1">
    <location>
        <begin position="50"/>
        <end position="74"/>
    </location>
</feature>
<keyword evidence="3" id="KW-1185">Reference proteome</keyword>
<sequence>MFSFSFHSSLSHSSNRPFSFSPYFLPTPHSSLSLSLSLFSSFFCKLSPFFFSFLHLVFFLFVFLFLFLLTSLFYSLSISPSLLTEFYSLLFHTDFSFTLSIFTLITDFSFTPFLFHLLFLLTSLFYSLSISPSLLTDFSLLLPFYFTFFFTDFLH</sequence>
<proteinExistence type="predicted"/>
<keyword evidence="1" id="KW-0812">Transmembrane</keyword>
<feature type="transmembrane region" description="Helical" evidence="1">
    <location>
        <begin position="138"/>
        <end position="154"/>
    </location>
</feature>
<evidence type="ECO:0000256" key="1">
    <source>
        <dbReference type="SAM" id="Phobius"/>
    </source>
</evidence>
<dbReference type="EMBL" id="CAHIKZ030000959">
    <property type="protein sequence ID" value="CAE1246847.1"/>
    <property type="molecule type" value="Genomic_DNA"/>
</dbReference>
<evidence type="ECO:0000313" key="2">
    <source>
        <dbReference type="EMBL" id="CAE1246847.1"/>
    </source>
</evidence>
<dbReference type="AlphaFoldDB" id="A0A812BU19"/>
<dbReference type="Proteomes" id="UP000597762">
    <property type="component" value="Unassembled WGS sequence"/>
</dbReference>
<keyword evidence="1" id="KW-0472">Membrane</keyword>